<dbReference type="InterPro" id="IPR025943">
    <property type="entry name" value="Sigma_54_int_dom_ATP-bd_2"/>
</dbReference>
<dbReference type="PANTHER" id="PTHR32071">
    <property type="entry name" value="TRANSCRIPTIONAL REGULATORY PROTEIN"/>
    <property type="match status" value="1"/>
</dbReference>
<dbReference type="STRING" id="1480694.DC28_10515"/>
<evidence type="ECO:0000256" key="4">
    <source>
        <dbReference type="ARBA" id="ARBA00023012"/>
    </source>
</evidence>
<evidence type="ECO:0000256" key="6">
    <source>
        <dbReference type="ARBA" id="ARBA00023125"/>
    </source>
</evidence>
<dbReference type="PROSITE" id="PS50110">
    <property type="entry name" value="RESPONSE_REGULATORY"/>
    <property type="match status" value="1"/>
</dbReference>
<dbReference type="InterPro" id="IPR027417">
    <property type="entry name" value="P-loop_NTPase"/>
</dbReference>
<dbReference type="PROSITE" id="PS00688">
    <property type="entry name" value="SIGMA54_INTERACT_3"/>
    <property type="match status" value="1"/>
</dbReference>
<dbReference type="InterPro" id="IPR009057">
    <property type="entry name" value="Homeodomain-like_sf"/>
</dbReference>
<evidence type="ECO:0000313" key="13">
    <source>
        <dbReference type="Proteomes" id="UP000029692"/>
    </source>
</evidence>
<evidence type="ECO:0000259" key="10">
    <source>
        <dbReference type="PROSITE" id="PS50045"/>
    </source>
</evidence>
<dbReference type="FunFam" id="3.40.50.300:FF:000006">
    <property type="entry name" value="DNA-binding transcriptional regulator NtrC"/>
    <property type="match status" value="1"/>
</dbReference>
<reference evidence="12 13" key="1">
    <citation type="submission" date="2014-05" db="EMBL/GenBank/DDBJ databases">
        <title>De novo Genome Sequence of Spirocheata sp.</title>
        <authorList>
            <person name="Shivani Y."/>
            <person name="Subhash Y."/>
            <person name="Tushar L."/>
            <person name="Sasikala C."/>
            <person name="Ramana C.V."/>
        </authorList>
    </citation>
    <scope>NUCLEOTIDE SEQUENCE [LARGE SCALE GENOMIC DNA]</scope>
    <source>
        <strain evidence="12 13">JC230</strain>
    </source>
</reference>
<evidence type="ECO:0000256" key="2">
    <source>
        <dbReference type="ARBA" id="ARBA00022741"/>
    </source>
</evidence>
<feature type="modified residue" description="4-aspartylphosphate" evidence="8">
    <location>
        <position position="51"/>
    </location>
</feature>
<dbReference type="RefSeq" id="WP_037548120.1">
    <property type="nucleotide sequence ID" value="NZ_JNUP01000065.1"/>
</dbReference>
<dbReference type="SMART" id="SM00448">
    <property type="entry name" value="REC"/>
    <property type="match status" value="1"/>
</dbReference>
<keyword evidence="13" id="KW-1185">Reference proteome</keyword>
<dbReference type="GO" id="GO:0006355">
    <property type="term" value="P:regulation of DNA-templated transcription"/>
    <property type="evidence" value="ECO:0007669"/>
    <property type="project" value="InterPro"/>
</dbReference>
<evidence type="ECO:0000256" key="1">
    <source>
        <dbReference type="ARBA" id="ARBA00022553"/>
    </source>
</evidence>
<evidence type="ECO:0000313" key="12">
    <source>
        <dbReference type="EMBL" id="KGE71686.1"/>
    </source>
</evidence>
<proteinExistence type="predicted"/>
<dbReference type="SUPFAM" id="SSF52540">
    <property type="entry name" value="P-loop containing nucleoside triphosphate hydrolases"/>
    <property type="match status" value="1"/>
</dbReference>
<dbReference type="Gene3D" id="1.10.8.60">
    <property type="match status" value="1"/>
</dbReference>
<dbReference type="SUPFAM" id="SSF46689">
    <property type="entry name" value="Homeodomain-like"/>
    <property type="match status" value="1"/>
</dbReference>
<evidence type="ECO:0000256" key="9">
    <source>
        <dbReference type="SAM" id="MobiDB-lite"/>
    </source>
</evidence>
<evidence type="ECO:0000256" key="8">
    <source>
        <dbReference type="PROSITE-ProRule" id="PRU00169"/>
    </source>
</evidence>
<dbReference type="Pfam" id="PF00072">
    <property type="entry name" value="Response_reg"/>
    <property type="match status" value="1"/>
</dbReference>
<dbReference type="InterPro" id="IPR058031">
    <property type="entry name" value="AAA_lid_NorR"/>
</dbReference>
<feature type="domain" description="Response regulatory" evidence="11">
    <location>
        <begin position="2"/>
        <end position="116"/>
    </location>
</feature>
<name>A0A098QVT5_9SPIO</name>
<dbReference type="SUPFAM" id="SSF52172">
    <property type="entry name" value="CheY-like"/>
    <property type="match status" value="1"/>
</dbReference>
<dbReference type="AlphaFoldDB" id="A0A098QVT5"/>
<accession>A0A098QVT5</accession>
<dbReference type="InterPro" id="IPR011006">
    <property type="entry name" value="CheY-like_superfamily"/>
</dbReference>
<dbReference type="Proteomes" id="UP000029692">
    <property type="component" value="Unassembled WGS sequence"/>
</dbReference>
<dbReference type="FunFam" id="3.40.50.2300:FF:000018">
    <property type="entry name" value="DNA-binding transcriptional regulator NtrC"/>
    <property type="match status" value="1"/>
</dbReference>
<dbReference type="eggNOG" id="COG2204">
    <property type="taxonomic scope" value="Bacteria"/>
</dbReference>
<evidence type="ECO:0000256" key="5">
    <source>
        <dbReference type="ARBA" id="ARBA00023015"/>
    </source>
</evidence>
<comment type="caution">
    <text evidence="12">The sequence shown here is derived from an EMBL/GenBank/DDBJ whole genome shotgun (WGS) entry which is preliminary data.</text>
</comment>
<dbReference type="PRINTS" id="PR01590">
    <property type="entry name" value="HTHFIS"/>
</dbReference>
<sequence length="455" mass="50909">MTTLLVDDDQNVRQSLSRFLELEGFECQSAASGLEAQSLLSRRVYELILLDLRMPGMDGLELLAWITALGITTPVIILSAHGEVADAVQAMKLGARDYLTKPYDPEELLLRIRRTLHTAQLERRTREIPETSCYWGSSPQNSRNYTLALKAAATKSTILLTGESGTGKEVTAQWIHQQSPRHDRIFLPVNLASLPEQLMESELFGYEKGAFTGAATRREGFFETAQGGTLFLDEIGELPLSMQAAFLRVLQEGTVRRVGNPREIPVDIRVICATNRNLAEMVTQGTFRTDLYYRLNVIPITLPPLRHRLEDLPELTAILLDSIRNRLGLAELSVEPEAIRRLEQYRFPGNIRELENILERCAILSDNRRVTEAQILQALPELRPAAQTGSSPYSRSPDSRSPDSRPPAGSSLRELEKHAITAALLRHGGNRTHTAAELGITRKTLLQKIRDYGIE</sequence>
<protein>
    <recommendedName>
        <fullName evidence="14">Chemotaxis protein CheY</fullName>
    </recommendedName>
</protein>
<dbReference type="CDD" id="cd00009">
    <property type="entry name" value="AAA"/>
    <property type="match status" value="1"/>
</dbReference>
<dbReference type="GO" id="GO:0000160">
    <property type="term" value="P:phosphorelay signal transduction system"/>
    <property type="evidence" value="ECO:0007669"/>
    <property type="project" value="UniProtKB-KW"/>
</dbReference>
<dbReference type="Pfam" id="PF25601">
    <property type="entry name" value="AAA_lid_14"/>
    <property type="match status" value="1"/>
</dbReference>
<evidence type="ECO:0000256" key="7">
    <source>
        <dbReference type="ARBA" id="ARBA00023163"/>
    </source>
</evidence>
<keyword evidence="2" id="KW-0547">Nucleotide-binding</keyword>
<keyword evidence="3" id="KW-0067">ATP-binding</keyword>
<dbReference type="InterPro" id="IPR003593">
    <property type="entry name" value="AAA+_ATPase"/>
</dbReference>
<dbReference type="Gene3D" id="3.40.50.2300">
    <property type="match status" value="1"/>
</dbReference>
<dbReference type="Gene3D" id="1.10.10.60">
    <property type="entry name" value="Homeodomain-like"/>
    <property type="match status" value="1"/>
</dbReference>
<dbReference type="InterPro" id="IPR001789">
    <property type="entry name" value="Sig_transdc_resp-reg_receiver"/>
</dbReference>
<gene>
    <name evidence="12" type="ORF">DC28_10515</name>
</gene>
<dbReference type="InterPro" id="IPR025944">
    <property type="entry name" value="Sigma_54_int_dom_CS"/>
</dbReference>
<evidence type="ECO:0000259" key="11">
    <source>
        <dbReference type="PROSITE" id="PS50110"/>
    </source>
</evidence>
<feature type="domain" description="Sigma-54 factor interaction" evidence="10">
    <location>
        <begin position="134"/>
        <end position="363"/>
    </location>
</feature>
<dbReference type="EMBL" id="JNUP01000065">
    <property type="protein sequence ID" value="KGE71686.1"/>
    <property type="molecule type" value="Genomic_DNA"/>
</dbReference>
<dbReference type="OrthoDB" id="9803970at2"/>
<keyword evidence="4" id="KW-0902">Two-component regulatory system</keyword>
<keyword evidence="6" id="KW-0238">DNA-binding</keyword>
<dbReference type="Pfam" id="PF02954">
    <property type="entry name" value="HTH_8"/>
    <property type="match status" value="1"/>
</dbReference>
<dbReference type="PANTHER" id="PTHR32071:SF117">
    <property type="entry name" value="PTS-DEPENDENT DIHYDROXYACETONE KINASE OPERON REGULATORY PROTEIN-RELATED"/>
    <property type="match status" value="1"/>
</dbReference>
<keyword evidence="5" id="KW-0805">Transcription regulation</keyword>
<dbReference type="PROSITE" id="PS50045">
    <property type="entry name" value="SIGMA54_INTERACT_4"/>
    <property type="match status" value="1"/>
</dbReference>
<dbReference type="PROSITE" id="PS00676">
    <property type="entry name" value="SIGMA54_INTERACT_2"/>
    <property type="match status" value="1"/>
</dbReference>
<keyword evidence="1 8" id="KW-0597">Phosphoprotein</keyword>
<dbReference type="GO" id="GO:0043565">
    <property type="term" value="F:sequence-specific DNA binding"/>
    <property type="evidence" value="ECO:0007669"/>
    <property type="project" value="InterPro"/>
</dbReference>
<evidence type="ECO:0008006" key="14">
    <source>
        <dbReference type="Google" id="ProtNLM"/>
    </source>
</evidence>
<dbReference type="Gene3D" id="3.40.50.300">
    <property type="entry name" value="P-loop containing nucleotide triphosphate hydrolases"/>
    <property type="match status" value="1"/>
</dbReference>
<dbReference type="SMART" id="SM00382">
    <property type="entry name" value="AAA"/>
    <property type="match status" value="1"/>
</dbReference>
<feature type="region of interest" description="Disordered" evidence="9">
    <location>
        <begin position="384"/>
        <end position="411"/>
    </location>
</feature>
<dbReference type="InterPro" id="IPR002197">
    <property type="entry name" value="HTH_Fis"/>
</dbReference>
<organism evidence="12 13">
    <name type="scientific">Spirochaeta lutea</name>
    <dbReference type="NCBI Taxonomy" id="1480694"/>
    <lineage>
        <taxon>Bacteria</taxon>
        <taxon>Pseudomonadati</taxon>
        <taxon>Spirochaetota</taxon>
        <taxon>Spirochaetia</taxon>
        <taxon>Spirochaetales</taxon>
        <taxon>Spirochaetaceae</taxon>
        <taxon>Spirochaeta</taxon>
    </lineage>
</organism>
<keyword evidence="7" id="KW-0804">Transcription</keyword>
<dbReference type="Pfam" id="PF00158">
    <property type="entry name" value="Sigma54_activat"/>
    <property type="match status" value="1"/>
</dbReference>
<dbReference type="GO" id="GO:0005524">
    <property type="term" value="F:ATP binding"/>
    <property type="evidence" value="ECO:0007669"/>
    <property type="project" value="UniProtKB-KW"/>
</dbReference>
<evidence type="ECO:0000256" key="3">
    <source>
        <dbReference type="ARBA" id="ARBA00022840"/>
    </source>
</evidence>
<dbReference type="InterPro" id="IPR002078">
    <property type="entry name" value="Sigma_54_int"/>
</dbReference>